<feature type="binding site" evidence="16">
    <location>
        <position position="225"/>
    </location>
    <ligand>
        <name>S-adenosyl-L-methionine</name>
        <dbReference type="ChEBI" id="CHEBI:59789"/>
        <label>2</label>
    </ligand>
</feature>
<keyword evidence="5 15" id="KW-0004">4Fe-4S</keyword>
<dbReference type="SFLD" id="SFLDG01065">
    <property type="entry name" value="anaerobic_coproporphyrinogen-I"/>
    <property type="match status" value="1"/>
</dbReference>
<dbReference type="STRING" id="1436961.SAMN05421739_105216"/>
<name>A0A1I2WX39_9BACT</name>
<reference evidence="20" key="1">
    <citation type="submission" date="2016-10" db="EMBL/GenBank/DDBJ databases">
        <authorList>
            <person name="Varghese N."/>
            <person name="Submissions S."/>
        </authorList>
    </citation>
    <scope>NUCLEOTIDE SEQUENCE [LARGE SCALE GENOMIC DNA]</scope>
    <source>
        <strain evidence="20">LP51</strain>
    </source>
</reference>
<comment type="function">
    <text evidence="13">Involved in the heme biosynthesis. Catalyzes the anaerobic oxidative decarboxylation of propionate groups of rings A and B of coproporphyrinogen III to yield the vinyl groups in protoporphyrinogen IX.</text>
</comment>
<dbReference type="EMBL" id="FOOT01000005">
    <property type="protein sequence ID" value="SFH05179.1"/>
    <property type="molecule type" value="Genomic_DNA"/>
</dbReference>
<feature type="binding site" evidence="16">
    <location>
        <position position="96"/>
    </location>
    <ligand>
        <name>S-adenosyl-L-methionine</name>
        <dbReference type="ChEBI" id="CHEBI:59789"/>
        <label>1</label>
    </ligand>
</feature>
<feature type="binding site" evidence="17">
    <location>
        <position position="102"/>
    </location>
    <ligand>
        <name>[4Fe-4S] cluster</name>
        <dbReference type="ChEBI" id="CHEBI:49883"/>
        <note>4Fe-4S-S-AdoMet</note>
    </ligand>
</feature>
<sequence>MTKNHPQLYFKVTNVISLKTGKPDLCSELSRRKKMQDILKTTPAELLAKYDVPSPRYTSYPTVPYWDEKPLTQAQWMQHVKQAFRKTNSTEGISLYLHLPFCESLCTYCGCNKRITKNHAVEEPYLRAILQEWELYLAEFEEKPRITELHLGGGTPTFFGAQNLKTLLETLLEKTEVTPDAAFSIEVHPNATNAEQLQVLYDLGFRRLSVGVQDFDPRVQLAINRIQTFERTKETFDVARSIGYTSINADIIYGLPFQDADCVRYTIERVKELRPERIAFYSYAHVPWKSKAQRRYSEKDLPEPAEKRGLYELGRMMLEEAGYIEIGLDHFALPEDELYLAAQNGELHRNFMGYTPRHTELLIGLGCSSISDTGTAFMQNIKEVEPYEAAVETGELPLLKGHELTEEDLIIRKHILNLMCRLYTSWTEEELPYFVDALIRLQPLEEDGLLEYSNHDIQVLEAGRPFLRNIAMCFDARLWSDKPTTPVFSKSV</sequence>
<keyword evidence="9 15" id="KW-0560">Oxidoreductase</keyword>
<feature type="binding site" evidence="16">
    <location>
        <position position="186"/>
    </location>
    <ligand>
        <name>S-adenosyl-L-methionine</name>
        <dbReference type="ChEBI" id="CHEBI:59789"/>
        <label>1</label>
    </ligand>
</feature>
<feature type="binding site" evidence="16">
    <location>
        <position position="250"/>
    </location>
    <ligand>
        <name>S-adenosyl-L-methionine</name>
        <dbReference type="ChEBI" id="CHEBI:59789"/>
        <label>2</label>
    </ligand>
</feature>
<dbReference type="Gene3D" id="3.80.30.20">
    <property type="entry name" value="tm_1862 like domain"/>
    <property type="match status" value="1"/>
</dbReference>
<keyword evidence="11 15" id="KW-0411">Iron-sulfur</keyword>
<dbReference type="Gene3D" id="1.10.10.920">
    <property type="match status" value="1"/>
</dbReference>
<evidence type="ECO:0000256" key="6">
    <source>
        <dbReference type="ARBA" id="ARBA00022490"/>
    </source>
</evidence>
<evidence type="ECO:0000256" key="12">
    <source>
        <dbReference type="ARBA" id="ARBA00023244"/>
    </source>
</evidence>
<evidence type="ECO:0000256" key="2">
    <source>
        <dbReference type="ARBA" id="ARBA00004785"/>
    </source>
</evidence>
<dbReference type="GO" id="GO:0051989">
    <property type="term" value="F:coproporphyrinogen dehydrogenase activity"/>
    <property type="evidence" value="ECO:0007669"/>
    <property type="project" value="UniProtKB-EC"/>
</dbReference>
<comment type="subcellular location">
    <subcellularLocation>
        <location evidence="1 15">Cytoplasm</location>
    </subcellularLocation>
</comment>
<dbReference type="CDD" id="cd01335">
    <property type="entry name" value="Radical_SAM"/>
    <property type="match status" value="1"/>
</dbReference>
<dbReference type="SMART" id="SM00729">
    <property type="entry name" value="Elp3"/>
    <property type="match status" value="1"/>
</dbReference>
<dbReference type="InterPro" id="IPR034505">
    <property type="entry name" value="Coproporphyrinogen-III_oxidase"/>
</dbReference>
<evidence type="ECO:0000256" key="10">
    <source>
        <dbReference type="ARBA" id="ARBA00023004"/>
    </source>
</evidence>
<keyword evidence="6 15" id="KW-0963">Cytoplasm</keyword>
<evidence type="ECO:0000313" key="20">
    <source>
        <dbReference type="Proteomes" id="UP000198724"/>
    </source>
</evidence>
<dbReference type="UniPathway" id="UPA00251">
    <property type="reaction ID" value="UER00323"/>
</dbReference>
<feature type="domain" description="Radical SAM core" evidence="18">
    <location>
        <begin position="87"/>
        <end position="320"/>
    </location>
</feature>
<evidence type="ECO:0000256" key="14">
    <source>
        <dbReference type="ARBA" id="ARBA00048321"/>
    </source>
</evidence>
<protein>
    <recommendedName>
        <fullName evidence="15">Coproporphyrinogen-III oxidase</fullName>
        <ecNumber evidence="15">1.3.98.3</ecNumber>
    </recommendedName>
</protein>
<evidence type="ECO:0000313" key="19">
    <source>
        <dbReference type="EMBL" id="SFH05179.1"/>
    </source>
</evidence>
<evidence type="ECO:0000256" key="3">
    <source>
        <dbReference type="ARBA" id="ARBA00005493"/>
    </source>
</evidence>
<evidence type="ECO:0000256" key="4">
    <source>
        <dbReference type="ARBA" id="ARBA00011245"/>
    </source>
</evidence>
<dbReference type="AlphaFoldDB" id="A0A1I2WX39"/>
<feature type="binding site" evidence="16">
    <location>
        <position position="370"/>
    </location>
    <ligand>
        <name>S-adenosyl-L-methionine</name>
        <dbReference type="ChEBI" id="CHEBI:59789"/>
        <label>1</label>
    </ligand>
</feature>
<feature type="binding site" evidence="16">
    <location>
        <position position="153"/>
    </location>
    <ligand>
        <name>S-adenosyl-L-methionine</name>
        <dbReference type="ChEBI" id="CHEBI:59789"/>
        <label>1</label>
    </ligand>
</feature>
<dbReference type="Pfam" id="PF04055">
    <property type="entry name" value="Radical_SAM"/>
    <property type="match status" value="1"/>
</dbReference>
<dbReference type="GO" id="GO:0004109">
    <property type="term" value="F:coproporphyrinogen oxidase activity"/>
    <property type="evidence" value="ECO:0007669"/>
    <property type="project" value="InterPro"/>
</dbReference>
<dbReference type="Proteomes" id="UP000198724">
    <property type="component" value="Unassembled WGS sequence"/>
</dbReference>
<dbReference type="InterPro" id="IPR004558">
    <property type="entry name" value="Coprogen_oxidase_HemN"/>
</dbReference>
<dbReference type="SFLD" id="SFLDG01082">
    <property type="entry name" value="B12-binding_domain_containing"/>
    <property type="match status" value="1"/>
</dbReference>
<dbReference type="PANTHER" id="PTHR13932:SF6">
    <property type="entry name" value="OXYGEN-INDEPENDENT COPROPORPHYRINOGEN III OXIDASE"/>
    <property type="match status" value="1"/>
</dbReference>
<comment type="cofactor">
    <cofactor evidence="15 17">
        <name>[4Fe-4S] cluster</name>
        <dbReference type="ChEBI" id="CHEBI:49883"/>
    </cofactor>
    <text evidence="15 17">Binds 1 [4Fe-4S] cluster. The cluster is coordinated with 3 cysteines and an exchangeable S-adenosyl-L-methionine.</text>
</comment>
<dbReference type="PROSITE" id="PS51918">
    <property type="entry name" value="RADICAL_SAM"/>
    <property type="match status" value="1"/>
</dbReference>
<organism evidence="19 20">
    <name type="scientific">Pontibacter chinhatensis</name>
    <dbReference type="NCBI Taxonomy" id="1436961"/>
    <lineage>
        <taxon>Bacteria</taxon>
        <taxon>Pseudomonadati</taxon>
        <taxon>Bacteroidota</taxon>
        <taxon>Cytophagia</taxon>
        <taxon>Cytophagales</taxon>
        <taxon>Hymenobacteraceae</taxon>
        <taxon>Pontibacter</taxon>
    </lineage>
</organism>
<evidence type="ECO:0000256" key="8">
    <source>
        <dbReference type="ARBA" id="ARBA00022723"/>
    </source>
</evidence>
<dbReference type="SUPFAM" id="SSF102114">
    <property type="entry name" value="Radical SAM enzymes"/>
    <property type="match status" value="1"/>
</dbReference>
<evidence type="ECO:0000259" key="18">
    <source>
        <dbReference type="PROSITE" id="PS51918"/>
    </source>
</evidence>
<dbReference type="GO" id="GO:0046872">
    <property type="term" value="F:metal ion binding"/>
    <property type="evidence" value="ECO:0007669"/>
    <property type="project" value="UniProtKB-KW"/>
</dbReference>
<dbReference type="GO" id="GO:0006782">
    <property type="term" value="P:protoporphyrinogen IX biosynthetic process"/>
    <property type="evidence" value="ECO:0007669"/>
    <property type="project" value="UniProtKB-UniPathway"/>
</dbReference>
<feature type="binding site" evidence="16">
    <location>
        <begin position="108"/>
        <end position="110"/>
    </location>
    <ligand>
        <name>S-adenosyl-L-methionine</name>
        <dbReference type="ChEBI" id="CHEBI:59789"/>
        <label>2</label>
    </ligand>
</feature>
<evidence type="ECO:0000256" key="11">
    <source>
        <dbReference type="ARBA" id="ARBA00023014"/>
    </source>
</evidence>
<gene>
    <name evidence="19" type="ORF">SAMN05421739_105216</name>
</gene>
<dbReference type="NCBIfam" id="TIGR00538">
    <property type="entry name" value="hemN"/>
    <property type="match status" value="1"/>
</dbReference>
<dbReference type="GO" id="GO:0051539">
    <property type="term" value="F:4 iron, 4 sulfur cluster binding"/>
    <property type="evidence" value="ECO:0007669"/>
    <property type="project" value="UniProtKB-KW"/>
</dbReference>
<proteinExistence type="inferred from homology"/>
<feature type="binding site" evidence="16">
    <location>
        <position position="284"/>
    </location>
    <ligand>
        <name>S-adenosyl-L-methionine</name>
        <dbReference type="ChEBI" id="CHEBI:59789"/>
        <label>2</label>
    </ligand>
</feature>
<dbReference type="PANTHER" id="PTHR13932">
    <property type="entry name" value="COPROPORPHYRINIGEN III OXIDASE"/>
    <property type="match status" value="1"/>
</dbReference>
<dbReference type="EC" id="1.3.98.3" evidence="15"/>
<evidence type="ECO:0000256" key="17">
    <source>
        <dbReference type="PIRSR" id="PIRSR000167-2"/>
    </source>
</evidence>
<keyword evidence="10 15" id="KW-0408">Iron</keyword>
<keyword evidence="12 15" id="KW-0627">Porphyrin biosynthesis</keyword>
<dbReference type="PIRSF" id="PIRSF000167">
    <property type="entry name" value="HemN"/>
    <property type="match status" value="1"/>
</dbReference>
<evidence type="ECO:0000256" key="7">
    <source>
        <dbReference type="ARBA" id="ARBA00022691"/>
    </source>
</evidence>
<comment type="subunit">
    <text evidence="4">Monomer.</text>
</comment>
<feature type="binding site" evidence="17">
    <location>
        <position position="106"/>
    </location>
    <ligand>
        <name>[4Fe-4S] cluster</name>
        <dbReference type="ChEBI" id="CHEBI:49883"/>
        <note>4Fe-4S-S-AdoMet</note>
    </ligand>
</feature>
<evidence type="ECO:0000256" key="13">
    <source>
        <dbReference type="ARBA" id="ARBA00024295"/>
    </source>
</evidence>
<feature type="binding site" evidence="17">
    <location>
        <position position="109"/>
    </location>
    <ligand>
        <name>[4Fe-4S] cluster</name>
        <dbReference type="ChEBI" id="CHEBI:49883"/>
        <note>4Fe-4S-S-AdoMet</note>
    </ligand>
</feature>
<evidence type="ECO:0000256" key="5">
    <source>
        <dbReference type="ARBA" id="ARBA00022485"/>
    </source>
</evidence>
<dbReference type="InterPro" id="IPR006638">
    <property type="entry name" value="Elp3/MiaA/NifB-like_rSAM"/>
</dbReference>
<evidence type="ECO:0000256" key="16">
    <source>
        <dbReference type="PIRSR" id="PIRSR000167-1"/>
    </source>
</evidence>
<dbReference type="SFLD" id="SFLDS00029">
    <property type="entry name" value="Radical_SAM"/>
    <property type="match status" value="1"/>
</dbReference>
<evidence type="ECO:0000256" key="9">
    <source>
        <dbReference type="ARBA" id="ARBA00023002"/>
    </source>
</evidence>
<dbReference type="GO" id="GO:0005737">
    <property type="term" value="C:cytoplasm"/>
    <property type="evidence" value="ECO:0007669"/>
    <property type="project" value="UniProtKB-SubCell"/>
</dbReference>
<keyword evidence="7 15" id="KW-0949">S-adenosyl-L-methionine</keyword>
<keyword evidence="8 15" id="KW-0479">Metal-binding</keyword>
<accession>A0A1I2WX39</accession>
<dbReference type="InterPro" id="IPR023404">
    <property type="entry name" value="rSAM_horseshoe"/>
</dbReference>
<evidence type="ECO:0000256" key="15">
    <source>
        <dbReference type="PIRNR" id="PIRNR000167"/>
    </source>
</evidence>
<comment type="pathway">
    <text evidence="2 15">Porphyrin-containing compound metabolism; protoporphyrin-IX biosynthesis; protoporphyrinogen-IX from coproporphyrinogen-III (AdoMet route): step 1/1.</text>
</comment>
<comment type="catalytic activity">
    <reaction evidence="14 15">
        <text>coproporphyrinogen III + 2 S-adenosyl-L-methionine = protoporphyrinogen IX + 2 5'-deoxyadenosine + 2 L-methionine + 2 CO2</text>
        <dbReference type="Rhea" id="RHEA:15425"/>
        <dbReference type="ChEBI" id="CHEBI:16526"/>
        <dbReference type="ChEBI" id="CHEBI:17319"/>
        <dbReference type="ChEBI" id="CHEBI:57307"/>
        <dbReference type="ChEBI" id="CHEBI:57309"/>
        <dbReference type="ChEBI" id="CHEBI:57844"/>
        <dbReference type="ChEBI" id="CHEBI:59789"/>
        <dbReference type="EC" id="1.3.98.3"/>
    </reaction>
</comment>
<dbReference type="InterPro" id="IPR007197">
    <property type="entry name" value="rSAM"/>
</dbReference>
<dbReference type="InterPro" id="IPR058240">
    <property type="entry name" value="rSAM_sf"/>
</dbReference>
<feature type="binding site" evidence="16">
    <location>
        <begin position="154"/>
        <end position="155"/>
    </location>
    <ligand>
        <name>S-adenosyl-L-methionine</name>
        <dbReference type="ChEBI" id="CHEBI:59789"/>
        <label>2</label>
    </ligand>
</feature>
<evidence type="ECO:0000256" key="1">
    <source>
        <dbReference type="ARBA" id="ARBA00004496"/>
    </source>
</evidence>
<keyword evidence="20" id="KW-1185">Reference proteome</keyword>
<comment type="similarity">
    <text evidence="3 15">Belongs to the anaerobic coproporphyrinogen-III oxidase family.</text>
</comment>
<feature type="binding site" evidence="16">
    <location>
        <position position="213"/>
    </location>
    <ligand>
        <name>S-adenosyl-L-methionine</name>
        <dbReference type="ChEBI" id="CHEBI:59789"/>
        <label>2</label>
    </ligand>
</feature>